<organism evidence="2 3">
    <name type="scientific">Pseudomonas fluorescens</name>
    <dbReference type="NCBI Taxonomy" id="294"/>
    <lineage>
        <taxon>Bacteria</taxon>
        <taxon>Pseudomonadati</taxon>
        <taxon>Pseudomonadota</taxon>
        <taxon>Gammaproteobacteria</taxon>
        <taxon>Pseudomonadales</taxon>
        <taxon>Pseudomonadaceae</taxon>
        <taxon>Pseudomonas</taxon>
    </lineage>
</organism>
<feature type="compositionally biased region" description="Polar residues" evidence="1">
    <location>
        <begin position="54"/>
        <end position="64"/>
    </location>
</feature>
<protein>
    <submittedName>
        <fullName evidence="2">Uncharacterized protein</fullName>
    </submittedName>
</protein>
<feature type="region of interest" description="Disordered" evidence="1">
    <location>
        <begin position="54"/>
        <end position="90"/>
    </location>
</feature>
<evidence type="ECO:0000313" key="2">
    <source>
        <dbReference type="EMBL" id="VVN69737.1"/>
    </source>
</evidence>
<proteinExistence type="predicted"/>
<gene>
    <name evidence="2" type="ORF">PS704_00339</name>
</gene>
<feature type="compositionally biased region" description="Low complexity" evidence="1">
    <location>
        <begin position="65"/>
        <end position="83"/>
    </location>
</feature>
<dbReference type="AlphaFoldDB" id="A0A5E6T0E7"/>
<evidence type="ECO:0000313" key="3">
    <source>
        <dbReference type="Proteomes" id="UP000326557"/>
    </source>
</evidence>
<dbReference type="EMBL" id="CABVHP010000001">
    <property type="protein sequence ID" value="VVN69737.1"/>
    <property type="molecule type" value="Genomic_DNA"/>
</dbReference>
<dbReference type="Proteomes" id="UP000326557">
    <property type="component" value="Unassembled WGS sequence"/>
</dbReference>
<reference evidence="2 3" key="1">
    <citation type="submission" date="2019-09" db="EMBL/GenBank/DDBJ databases">
        <authorList>
            <person name="Chandra G."/>
            <person name="Truman W A."/>
        </authorList>
    </citation>
    <scope>NUCLEOTIDE SEQUENCE [LARGE SCALE GENOMIC DNA]</scope>
    <source>
        <strain evidence="2">PS704</strain>
    </source>
</reference>
<accession>A0A5E6T0E7</accession>
<sequence length="90" mass="9094">MVEHAGLFCGITEYCGVWTDAIAGKPAPTGFCGGDAISGITQIIVGLAREGVRQSNPSLSGNSYSAATLPSAPGLPGLLSVGSFSRHSTR</sequence>
<name>A0A5E6T0E7_PSEFL</name>
<evidence type="ECO:0000256" key="1">
    <source>
        <dbReference type="SAM" id="MobiDB-lite"/>
    </source>
</evidence>